<keyword evidence="2" id="KW-0863">Zinc-finger</keyword>
<keyword evidence="1" id="KW-0479">Metal-binding</keyword>
<dbReference type="SUPFAM" id="SSF57667">
    <property type="entry name" value="beta-beta-alpha zinc fingers"/>
    <property type="match status" value="1"/>
</dbReference>
<feature type="compositionally biased region" description="Low complexity" evidence="4">
    <location>
        <begin position="560"/>
        <end position="569"/>
    </location>
</feature>
<feature type="compositionally biased region" description="Basic and acidic residues" evidence="4">
    <location>
        <begin position="115"/>
        <end position="132"/>
    </location>
</feature>
<evidence type="ECO:0000256" key="3">
    <source>
        <dbReference type="ARBA" id="ARBA00022833"/>
    </source>
</evidence>
<reference evidence="6" key="1">
    <citation type="journal article" date="2023" name="Science">
        <title>Genome structures resolve the early diversification of teleost fishes.</title>
        <authorList>
            <person name="Parey E."/>
            <person name="Louis A."/>
            <person name="Montfort J."/>
            <person name="Bouchez O."/>
            <person name="Roques C."/>
            <person name="Iampietro C."/>
            <person name="Lluch J."/>
            <person name="Castinel A."/>
            <person name="Donnadieu C."/>
            <person name="Desvignes T."/>
            <person name="Floi Bucao C."/>
            <person name="Jouanno E."/>
            <person name="Wen M."/>
            <person name="Mejri S."/>
            <person name="Dirks R."/>
            <person name="Jansen H."/>
            <person name="Henkel C."/>
            <person name="Chen W.J."/>
            <person name="Zahm M."/>
            <person name="Cabau C."/>
            <person name="Klopp C."/>
            <person name="Thompson A.W."/>
            <person name="Robinson-Rechavi M."/>
            <person name="Braasch I."/>
            <person name="Lecointre G."/>
            <person name="Bobe J."/>
            <person name="Postlethwait J.H."/>
            <person name="Berthelot C."/>
            <person name="Roest Crollius H."/>
            <person name="Guiguen Y."/>
        </authorList>
    </citation>
    <scope>NUCLEOTIDE SEQUENCE</scope>
    <source>
        <strain evidence="6">WJC10195</strain>
    </source>
</reference>
<dbReference type="InterPro" id="IPR013087">
    <property type="entry name" value="Znf_C2H2_type"/>
</dbReference>
<comment type="caution">
    <text evidence="6">The sequence shown here is derived from an EMBL/GenBank/DDBJ whole genome shotgun (WGS) entry which is preliminary data.</text>
</comment>
<evidence type="ECO:0000256" key="1">
    <source>
        <dbReference type="ARBA" id="ARBA00022723"/>
    </source>
</evidence>
<dbReference type="PANTHER" id="PTHR17614">
    <property type="entry name" value="ZINC FINGER-CONTAINING"/>
    <property type="match status" value="1"/>
</dbReference>
<feature type="compositionally biased region" description="Basic and acidic residues" evidence="4">
    <location>
        <begin position="538"/>
        <end position="549"/>
    </location>
</feature>
<accession>A0A9Q1FA67</accession>
<protein>
    <recommendedName>
        <fullName evidence="5">C2H2-type domain-containing protein</fullName>
    </recommendedName>
</protein>
<dbReference type="PROSITE" id="PS00028">
    <property type="entry name" value="ZINC_FINGER_C2H2_1"/>
    <property type="match status" value="1"/>
</dbReference>
<feature type="region of interest" description="Disordered" evidence="4">
    <location>
        <begin position="152"/>
        <end position="171"/>
    </location>
</feature>
<organism evidence="6 7">
    <name type="scientific">Synaphobranchus kaupii</name>
    <name type="common">Kaup's arrowtooth eel</name>
    <dbReference type="NCBI Taxonomy" id="118154"/>
    <lineage>
        <taxon>Eukaryota</taxon>
        <taxon>Metazoa</taxon>
        <taxon>Chordata</taxon>
        <taxon>Craniata</taxon>
        <taxon>Vertebrata</taxon>
        <taxon>Euteleostomi</taxon>
        <taxon>Actinopterygii</taxon>
        <taxon>Neopterygii</taxon>
        <taxon>Teleostei</taxon>
        <taxon>Anguilliformes</taxon>
        <taxon>Synaphobranchidae</taxon>
        <taxon>Synaphobranchus</taxon>
    </lineage>
</organism>
<evidence type="ECO:0000256" key="4">
    <source>
        <dbReference type="SAM" id="MobiDB-lite"/>
    </source>
</evidence>
<feature type="region of interest" description="Disordered" evidence="4">
    <location>
        <begin position="654"/>
        <end position="682"/>
    </location>
</feature>
<feature type="domain" description="C2H2-type" evidence="5">
    <location>
        <begin position="27"/>
        <end position="49"/>
    </location>
</feature>
<gene>
    <name evidence="6" type="ORF">SKAU_G00214830</name>
</gene>
<evidence type="ECO:0000313" key="7">
    <source>
        <dbReference type="Proteomes" id="UP001152622"/>
    </source>
</evidence>
<dbReference type="EMBL" id="JAINUF010000007">
    <property type="protein sequence ID" value="KAJ8353916.1"/>
    <property type="molecule type" value="Genomic_DNA"/>
</dbReference>
<feature type="compositionally biased region" description="Basic and acidic residues" evidence="4">
    <location>
        <begin position="298"/>
        <end position="315"/>
    </location>
</feature>
<dbReference type="GO" id="GO:0005634">
    <property type="term" value="C:nucleus"/>
    <property type="evidence" value="ECO:0007669"/>
    <property type="project" value="TreeGrafter"/>
</dbReference>
<keyword evidence="3" id="KW-0862">Zinc</keyword>
<feature type="compositionally biased region" description="Polar residues" evidence="4">
    <location>
        <begin position="519"/>
        <end position="531"/>
    </location>
</feature>
<feature type="region of interest" description="Disordered" evidence="4">
    <location>
        <begin position="88"/>
        <end position="146"/>
    </location>
</feature>
<feature type="compositionally biased region" description="Polar residues" evidence="4">
    <location>
        <begin position="262"/>
        <end position="272"/>
    </location>
</feature>
<dbReference type="OrthoDB" id="4822at2759"/>
<dbReference type="AlphaFoldDB" id="A0A9Q1FA67"/>
<keyword evidence="7" id="KW-1185">Reference proteome</keyword>
<evidence type="ECO:0000259" key="5">
    <source>
        <dbReference type="PROSITE" id="PS00028"/>
    </source>
</evidence>
<feature type="compositionally biased region" description="Basic residues" evidence="4">
    <location>
        <begin position="587"/>
        <end position="607"/>
    </location>
</feature>
<sequence>MQRKEDYAEKEKAIAKALEDLKANFYCELCDKQYHKHQEFDNHINSYDHAHKQRLKELKQREFARNVASKSWKDERKQERALRRLHQLAEQRQQSDCGPGSGPKFRTTTVSAKAQHQDKVPSEKDHGVEHRPIPLAPGGVSKDAASRCPLELPTHREQPHSRKRPSQSACDYSHQRAGVSFCFSRKAQLKLESSASVFSDGIEEASDREELQRQRARQTLEALWSHSPSLGELAADSGEDEGHKEAQAEKAVQQEGHKGVDSCQNNGTTTCGTADDPRRPVTASPSSLDDARLGAMPRESDHRPGPEGEFNERKMSSSFAPRASISITGQTAEADPGQVHRQGPLQESPWLQLGIETVGNSDNVRTEEGRFPLRKVYVVADGKQIRNHVSFLNVLSKDGETMLKWPTELLLYTKSKPLKEDYFAYHWGAGVSRRGHSATSISEKSGSCSSFSDLNSDSEGASYRCGRHPSSSGSNYRPSLRRDSSCSQTHGHKPGWGGMHSSGRAKGEGSASERKDASANGTKNPSRTSEWPSVDEPEGSRKWGRDGKQSRQKGFSGQRSTSSCSSSSTFDISRKEASGSLQAQHASAKRAHSRSRSRSRSTSRLHRFGMVTADSGLHETEPQSVSRDRLYFFRPPSITAAGTVKGIRDETGLQSISRKRAGTPPNVNGTHRPEERFPGDKNFAGRKINSSLSLPLIGKFPAVKKSSKKGASCKIQSNLCNGQGGTASSTDGLGGMFCPGPHPPALGNSGLFPLSPQRPKPRPHVMQTDRQLPQPNGPGEVSESPEVFSSEASVLSIYSAEREKIDTAHYRQEQESWKSAFDPSMDYTGQSESLSERAQKCVSPPLTEQPITFTPEEIDKYRHLQLQAQQHMQQQLMVKQVKGTPEAPQQGSSLSPVSHPNPNLMPTFQPIPLQQPGPSLQHALLHHRALAAFASSLHPHSAHQRLAHHLHPLPQPHFTPISISHMAPTAVLPAHPPALLAGHPFHFIPASAFHPAHLALHPLPPGSLLPTLLAPATTTSTLHLRPLLHPLFPGQDLQPHSGPNS</sequence>
<evidence type="ECO:0000313" key="6">
    <source>
        <dbReference type="EMBL" id="KAJ8353916.1"/>
    </source>
</evidence>
<dbReference type="GO" id="GO:0008270">
    <property type="term" value="F:zinc ion binding"/>
    <property type="evidence" value="ECO:0007669"/>
    <property type="project" value="UniProtKB-KW"/>
</dbReference>
<feature type="compositionally biased region" description="Basic and acidic residues" evidence="4">
    <location>
        <begin position="505"/>
        <end position="517"/>
    </location>
</feature>
<name>A0A9Q1FA67_SYNKA</name>
<feature type="region of interest" description="Disordered" evidence="4">
    <location>
        <begin position="223"/>
        <end position="319"/>
    </location>
</feature>
<dbReference type="InterPro" id="IPR052445">
    <property type="entry name" value="ZnF-G_patch_domain"/>
</dbReference>
<feature type="compositionally biased region" description="Polar residues" evidence="4">
    <location>
        <begin position="887"/>
        <end position="905"/>
    </location>
</feature>
<feature type="region of interest" description="Disordered" evidence="4">
    <location>
        <begin position="746"/>
        <end position="786"/>
    </location>
</feature>
<proteinExistence type="predicted"/>
<feature type="region of interest" description="Disordered" evidence="4">
    <location>
        <begin position="881"/>
        <end position="905"/>
    </location>
</feature>
<evidence type="ECO:0000256" key="2">
    <source>
        <dbReference type="ARBA" id="ARBA00022771"/>
    </source>
</evidence>
<dbReference type="Proteomes" id="UP001152622">
    <property type="component" value="Chromosome 7"/>
</dbReference>
<dbReference type="PANTHER" id="PTHR17614:SF12">
    <property type="entry name" value="ZINC FINGER PROTEIN 804B"/>
    <property type="match status" value="1"/>
</dbReference>
<feature type="region of interest" description="Disordered" evidence="4">
    <location>
        <begin position="459"/>
        <end position="624"/>
    </location>
</feature>
<dbReference type="InterPro" id="IPR036236">
    <property type="entry name" value="Znf_C2H2_sf"/>
</dbReference>